<evidence type="ECO:0000313" key="7">
    <source>
        <dbReference type="EMBL" id="AKT40314.1"/>
    </source>
</evidence>
<dbReference type="PANTHER" id="PTHR42978">
    <property type="entry name" value="QUORUM-QUENCHING LACTONASE YTNP-RELATED-RELATED"/>
    <property type="match status" value="1"/>
</dbReference>
<dbReference type="InterPro" id="IPR051013">
    <property type="entry name" value="MBL_superfamily_lactonases"/>
</dbReference>
<evidence type="ECO:0000256" key="2">
    <source>
        <dbReference type="ARBA" id="ARBA00022723"/>
    </source>
</evidence>
<sequence length="317" mass="34461">MTKGRRSPHVAKVRLALAAAALVGIAALLRTCASAPLPAGPALAVQLPPATPPAGMTLHRLPTGFVHRRAASAYRGGSFFEERNSAVIAALIAHPRGDLLIDTGFGRDIDAQFQRLPLAFRLVTTYERALPAVEQLRAAGYEPNELRILLTHAHWDHTSGLADFPTTPVLITREERRFVDEGGVRTVVARSTSAVHYEEYDFEGGPYLGYPKSHDLYGDGAIVVVPAPGHTPGSVIVFVSLPAGKRYAFIGDLAWQREGVVEREERPWIWRLAVDSDEAKVRDGLVHLSALSAQFQEITIVPAHDARGFADLPLLQP</sequence>
<dbReference type="Pfam" id="PF00753">
    <property type="entry name" value="Lactamase_B"/>
    <property type="match status" value="1"/>
</dbReference>
<dbReference type="SUPFAM" id="SSF56281">
    <property type="entry name" value="Metallo-hydrolase/oxidoreductase"/>
    <property type="match status" value="1"/>
</dbReference>
<dbReference type="KEGG" id="ccro:CMC5_044670"/>
<reference evidence="7 8" key="1">
    <citation type="submission" date="2015-07" db="EMBL/GenBank/DDBJ databases">
        <title>Genome analysis of myxobacterium Chondromyces crocatus Cm c5 reveals a high potential for natural compound synthesis and the genetic basis for the loss of fruiting body formation.</title>
        <authorList>
            <person name="Zaburannyi N."/>
            <person name="Bunk B."/>
            <person name="Maier J."/>
            <person name="Overmann J."/>
            <person name="Mueller R."/>
        </authorList>
    </citation>
    <scope>NUCLEOTIDE SEQUENCE [LARGE SCALE GENOMIC DNA]</scope>
    <source>
        <strain evidence="7 8">Cm c5</strain>
    </source>
</reference>
<dbReference type="EMBL" id="CP012159">
    <property type="protein sequence ID" value="AKT40314.1"/>
    <property type="molecule type" value="Genomic_DNA"/>
</dbReference>
<keyword evidence="5" id="KW-0732">Signal</keyword>
<dbReference type="Proteomes" id="UP000067626">
    <property type="component" value="Chromosome"/>
</dbReference>
<evidence type="ECO:0000256" key="4">
    <source>
        <dbReference type="ARBA" id="ARBA00022833"/>
    </source>
</evidence>
<dbReference type="RefSeq" id="WP_245677692.1">
    <property type="nucleotide sequence ID" value="NZ_CP012159.1"/>
</dbReference>
<evidence type="ECO:0000259" key="6">
    <source>
        <dbReference type="SMART" id="SM00849"/>
    </source>
</evidence>
<dbReference type="SMART" id="SM00849">
    <property type="entry name" value="Lactamase_B"/>
    <property type="match status" value="1"/>
</dbReference>
<evidence type="ECO:0000256" key="5">
    <source>
        <dbReference type="SAM" id="SignalP"/>
    </source>
</evidence>
<gene>
    <name evidence="7" type="ORF">CMC5_044670</name>
</gene>
<dbReference type="STRING" id="52.CMC5_044670"/>
<protein>
    <submittedName>
        <fullName evidence="7">Zn-dependent hydrolase</fullName>
    </submittedName>
</protein>
<dbReference type="InterPro" id="IPR001279">
    <property type="entry name" value="Metallo-B-lactamas"/>
</dbReference>
<name>A0A0K1EHI3_CHOCO</name>
<feature type="signal peptide" evidence="5">
    <location>
        <begin position="1"/>
        <end position="35"/>
    </location>
</feature>
<evidence type="ECO:0000256" key="1">
    <source>
        <dbReference type="ARBA" id="ARBA00007749"/>
    </source>
</evidence>
<keyword evidence="3 7" id="KW-0378">Hydrolase</keyword>
<keyword evidence="2" id="KW-0479">Metal-binding</keyword>
<proteinExistence type="inferred from homology"/>
<dbReference type="Gene3D" id="3.60.15.10">
    <property type="entry name" value="Ribonuclease Z/Hydroxyacylglutathione hydrolase-like"/>
    <property type="match status" value="1"/>
</dbReference>
<dbReference type="AlphaFoldDB" id="A0A0K1EHI3"/>
<keyword evidence="8" id="KW-1185">Reference proteome</keyword>
<dbReference type="CDD" id="cd07730">
    <property type="entry name" value="metallo-hydrolase-like_MBL-fold"/>
    <property type="match status" value="1"/>
</dbReference>
<dbReference type="GO" id="GO:0016787">
    <property type="term" value="F:hydrolase activity"/>
    <property type="evidence" value="ECO:0007669"/>
    <property type="project" value="UniProtKB-KW"/>
</dbReference>
<feature type="domain" description="Metallo-beta-lactamase" evidence="6">
    <location>
        <begin position="86"/>
        <end position="304"/>
    </location>
</feature>
<organism evidence="7 8">
    <name type="scientific">Chondromyces crocatus</name>
    <dbReference type="NCBI Taxonomy" id="52"/>
    <lineage>
        <taxon>Bacteria</taxon>
        <taxon>Pseudomonadati</taxon>
        <taxon>Myxococcota</taxon>
        <taxon>Polyangia</taxon>
        <taxon>Polyangiales</taxon>
        <taxon>Polyangiaceae</taxon>
        <taxon>Chondromyces</taxon>
    </lineage>
</organism>
<evidence type="ECO:0000256" key="3">
    <source>
        <dbReference type="ARBA" id="ARBA00022801"/>
    </source>
</evidence>
<comment type="similarity">
    <text evidence="1">Belongs to the metallo-beta-lactamase superfamily.</text>
</comment>
<dbReference type="InterPro" id="IPR036866">
    <property type="entry name" value="RibonucZ/Hydroxyglut_hydro"/>
</dbReference>
<dbReference type="PANTHER" id="PTHR42978:SF3">
    <property type="entry name" value="BLR3078 PROTEIN"/>
    <property type="match status" value="1"/>
</dbReference>
<dbReference type="GO" id="GO:0046872">
    <property type="term" value="F:metal ion binding"/>
    <property type="evidence" value="ECO:0007669"/>
    <property type="project" value="UniProtKB-KW"/>
</dbReference>
<keyword evidence="4" id="KW-0862">Zinc</keyword>
<accession>A0A0K1EHI3</accession>
<evidence type="ECO:0000313" key="8">
    <source>
        <dbReference type="Proteomes" id="UP000067626"/>
    </source>
</evidence>
<feature type="chain" id="PRO_5005459455" evidence="5">
    <location>
        <begin position="36"/>
        <end position="317"/>
    </location>
</feature>